<dbReference type="RefSeq" id="WP_377426085.1">
    <property type="nucleotide sequence ID" value="NZ_JBHSPR010000020.1"/>
</dbReference>
<name>A0ABW1KEW7_9ACTN</name>
<sequence length="45" mass="5722">MLLKQVRRWLRDMAEEFRRASTHRRRMDDYCWDGTRWRPGYGPHQ</sequence>
<accession>A0ABW1KEW7</accession>
<evidence type="ECO:0000313" key="2">
    <source>
        <dbReference type="Proteomes" id="UP001596203"/>
    </source>
</evidence>
<protein>
    <submittedName>
        <fullName evidence="1">Uncharacterized protein</fullName>
    </submittedName>
</protein>
<dbReference type="Proteomes" id="UP001596203">
    <property type="component" value="Unassembled WGS sequence"/>
</dbReference>
<dbReference type="EMBL" id="JBHSPR010000020">
    <property type="protein sequence ID" value="MFC6019792.1"/>
    <property type="molecule type" value="Genomic_DNA"/>
</dbReference>
<evidence type="ECO:0000313" key="1">
    <source>
        <dbReference type="EMBL" id="MFC6019792.1"/>
    </source>
</evidence>
<proteinExistence type="predicted"/>
<organism evidence="1 2">
    <name type="scientific">Plantactinospora solaniradicis</name>
    <dbReference type="NCBI Taxonomy" id="1723736"/>
    <lineage>
        <taxon>Bacteria</taxon>
        <taxon>Bacillati</taxon>
        <taxon>Actinomycetota</taxon>
        <taxon>Actinomycetes</taxon>
        <taxon>Micromonosporales</taxon>
        <taxon>Micromonosporaceae</taxon>
        <taxon>Plantactinospora</taxon>
    </lineage>
</organism>
<comment type="caution">
    <text evidence="1">The sequence shown here is derived from an EMBL/GenBank/DDBJ whole genome shotgun (WGS) entry which is preliminary data.</text>
</comment>
<gene>
    <name evidence="1" type="ORF">ACFP2T_26735</name>
</gene>
<reference evidence="2" key="1">
    <citation type="journal article" date="2019" name="Int. J. Syst. Evol. Microbiol.">
        <title>The Global Catalogue of Microorganisms (GCM) 10K type strain sequencing project: providing services to taxonomists for standard genome sequencing and annotation.</title>
        <authorList>
            <consortium name="The Broad Institute Genomics Platform"/>
            <consortium name="The Broad Institute Genome Sequencing Center for Infectious Disease"/>
            <person name="Wu L."/>
            <person name="Ma J."/>
        </authorList>
    </citation>
    <scope>NUCLEOTIDE SEQUENCE [LARGE SCALE GENOMIC DNA]</scope>
    <source>
        <strain evidence="2">ZS-35-S2</strain>
    </source>
</reference>
<keyword evidence="2" id="KW-1185">Reference proteome</keyword>